<comment type="caution">
    <text evidence="2">The sequence shown here is derived from an EMBL/GenBank/DDBJ whole genome shotgun (WGS) entry which is preliminary data.</text>
</comment>
<dbReference type="RefSeq" id="XP_068368914.1">
    <property type="nucleotide sequence ID" value="XM_068497438.1"/>
</dbReference>
<dbReference type="EMBL" id="MLAK01000186">
    <property type="protein sequence ID" value="OHT15778.1"/>
    <property type="molecule type" value="Genomic_DNA"/>
</dbReference>
<keyword evidence="1" id="KW-1133">Transmembrane helix</keyword>
<dbReference type="Proteomes" id="UP000179807">
    <property type="component" value="Unassembled WGS sequence"/>
</dbReference>
<dbReference type="VEuPathDB" id="TrichDB:TRFO_13765"/>
<keyword evidence="1" id="KW-0812">Transmembrane</keyword>
<accession>A0A1J4KX73</accession>
<gene>
    <name evidence="2" type="ORF">TRFO_13765</name>
</gene>
<feature type="transmembrane region" description="Helical" evidence="1">
    <location>
        <begin position="138"/>
        <end position="168"/>
    </location>
</feature>
<dbReference type="AlphaFoldDB" id="A0A1J4KX73"/>
<feature type="transmembrane region" description="Helical" evidence="1">
    <location>
        <begin position="57"/>
        <end position="75"/>
    </location>
</feature>
<keyword evidence="3" id="KW-1185">Reference proteome</keyword>
<feature type="transmembrane region" description="Helical" evidence="1">
    <location>
        <begin position="32"/>
        <end position="51"/>
    </location>
</feature>
<evidence type="ECO:0000313" key="2">
    <source>
        <dbReference type="EMBL" id="OHT15778.1"/>
    </source>
</evidence>
<evidence type="ECO:0000256" key="1">
    <source>
        <dbReference type="SAM" id="Phobius"/>
    </source>
</evidence>
<organism evidence="2 3">
    <name type="scientific">Tritrichomonas foetus</name>
    <dbReference type="NCBI Taxonomy" id="1144522"/>
    <lineage>
        <taxon>Eukaryota</taxon>
        <taxon>Metamonada</taxon>
        <taxon>Parabasalia</taxon>
        <taxon>Tritrichomonadida</taxon>
        <taxon>Tritrichomonadidae</taxon>
        <taxon>Tritrichomonas</taxon>
    </lineage>
</organism>
<evidence type="ECO:0000313" key="3">
    <source>
        <dbReference type="Proteomes" id="UP000179807"/>
    </source>
</evidence>
<keyword evidence="1" id="KW-0472">Membrane</keyword>
<reference evidence="2" key="1">
    <citation type="submission" date="2016-10" db="EMBL/GenBank/DDBJ databases">
        <authorList>
            <person name="Benchimol M."/>
            <person name="Almeida L.G."/>
            <person name="Vasconcelos A.T."/>
            <person name="Perreira-Neves A."/>
            <person name="Rosa I.A."/>
            <person name="Tasca T."/>
            <person name="Bogo M.R."/>
            <person name="de Souza W."/>
        </authorList>
    </citation>
    <scope>NUCLEOTIDE SEQUENCE [LARGE SCALE GENOMIC DNA]</scope>
    <source>
        <strain evidence="2">K</strain>
    </source>
</reference>
<dbReference type="GeneID" id="94832142"/>
<proteinExistence type="predicted"/>
<name>A0A1J4KX73_9EUKA</name>
<protein>
    <submittedName>
        <fullName evidence="2">Uncharacterized protein</fullName>
    </submittedName>
</protein>
<sequence>MCSISIDTNLVVSFMLDESLAMSIQKIVLWRCPKALISTLLIVEFIFFSIYQMNLDFISTFLFLIIIFYAFRFVWHVIGSSVGPTLFPEIPEEDESVPNRIRPLNDLKKLVSVIQNKIDALCKWLHEYLNNPTVSKHIIFFGTTFLLFVSFTIIGSFWFCFIVVHAVLLGPGIYFNPAVMKFVNEQKAKIKTE</sequence>